<sequence>MTGASTLTTDPTHAPSGELRCSLKPANATPGHVDGAWWPRTPDLVAEIPALLDRLADGWGAVDRVSYDLSAWSPAARRITVRGRRVRLDGFRGRRPADAIHLSGPAGKAILTLLVIPPDTDPEVAERALRRAGTGDNQDSTTDLLSRDPSTAPRSTS</sequence>
<feature type="compositionally biased region" description="Polar residues" evidence="1">
    <location>
        <begin position="135"/>
        <end position="157"/>
    </location>
</feature>
<name>C8XAD0_NAKMY</name>
<feature type="region of interest" description="Disordered" evidence="1">
    <location>
        <begin position="1"/>
        <end position="23"/>
    </location>
</feature>
<evidence type="ECO:0000256" key="1">
    <source>
        <dbReference type="SAM" id="MobiDB-lite"/>
    </source>
</evidence>
<dbReference type="STRING" id="479431.Namu_0884"/>
<feature type="region of interest" description="Disordered" evidence="1">
    <location>
        <begin position="130"/>
        <end position="157"/>
    </location>
</feature>
<proteinExistence type="predicted"/>
<dbReference type="eggNOG" id="ENOG5033GYC">
    <property type="taxonomic scope" value="Bacteria"/>
</dbReference>
<protein>
    <submittedName>
        <fullName evidence="2">Uncharacterized protein</fullName>
    </submittedName>
</protein>
<evidence type="ECO:0000313" key="2">
    <source>
        <dbReference type="EMBL" id="ACV77295.1"/>
    </source>
</evidence>
<dbReference type="Proteomes" id="UP000002218">
    <property type="component" value="Chromosome"/>
</dbReference>
<keyword evidence="3" id="KW-1185">Reference proteome</keyword>
<dbReference type="RefSeq" id="WP_015746210.1">
    <property type="nucleotide sequence ID" value="NC_013235.1"/>
</dbReference>
<organism evidence="2 3">
    <name type="scientific">Nakamurella multipartita (strain ATCC 700099 / DSM 44233 / CIP 104796 / JCM 9543 / NBRC 105858 / Y-104)</name>
    <name type="common">Microsphaera multipartita</name>
    <dbReference type="NCBI Taxonomy" id="479431"/>
    <lineage>
        <taxon>Bacteria</taxon>
        <taxon>Bacillati</taxon>
        <taxon>Actinomycetota</taxon>
        <taxon>Actinomycetes</taxon>
        <taxon>Nakamurellales</taxon>
        <taxon>Nakamurellaceae</taxon>
        <taxon>Nakamurella</taxon>
    </lineage>
</organism>
<dbReference type="InParanoid" id="C8XAD0"/>
<dbReference type="InterPro" id="IPR046036">
    <property type="entry name" value="DUF5994"/>
</dbReference>
<dbReference type="EMBL" id="CP001737">
    <property type="protein sequence ID" value="ACV77295.1"/>
    <property type="molecule type" value="Genomic_DNA"/>
</dbReference>
<gene>
    <name evidence="2" type="ordered locus">Namu_0884</name>
</gene>
<dbReference type="Pfam" id="PF19457">
    <property type="entry name" value="DUF5994"/>
    <property type="match status" value="1"/>
</dbReference>
<dbReference type="AlphaFoldDB" id="C8XAD0"/>
<feature type="compositionally biased region" description="Polar residues" evidence="1">
    <location>
        <begin position="1"/>
        <end position="11"/>
    </location>
</feature>
<dbReference type="KEGG" id="nml:Namu_0884"/>
<accession>C8XAD0</accession>
<reference evidence="2 3" key="2">
    <citation type="journal article" date="2010" name="Stand. Genomic Sci.">
        <title>Complete genome sequence of Nakamurella multipartita type strain (Y-104).</title>
        <authorList>
            <person name="Tice H."/>
            <person name="Mayilraj S."/>
            <person name="Sims D."/>
            <person name="Lapidus A."/>
            <person name="Nolan M."/>
            <person name="Lucas S."/>
            <person name="Glavina Del Rio T."/>
            <person name="Copeland A."/>
            <person name="Cheng J.F."/>
            <person name="Meincke L."/>
            <person name="Bruce D."/>
            <person name="Goodwin L."/>
            <person name="Pitluck S."/>
            <person name="Ivanova N."/>
            <person name="Mavromatis K."/>
            <person name="Ovchinnikova G."/>
            <person name="Pati A."/>
            <person name="Chen A."/>
            <person name="Palaniappan K."/>
            <person name="Land M."/>
            <person name="Hauser L."/>
            <person name="Chang Y.J."/>
            <person name="Jeffries C.D."/>
            <person name="Detter J.C."/>
            <person name="Brettin T."/>
            <person name="Rohde M."/>
            <person name="Goker M."/>
            <person name="Bristow J."/>
            <person name="Eisen J.A."/>
            <person name="Markowitz V."/>
            <person name="Hugenholtz P."/>
            <person name="Kyrpides N.C."/>
            <person name="Klenk H.P."/>
            <person name="Chen F."/>
        </authorList>
    </citation>
    <scope>NUCLEOTIDE SEQUENCE [LARGE SCALE GENOMIC DNA]</scope>
    <source>
        <strain evidence="3">ATCC 700099 / DSM 44233 / CIP 104796 / JCM 9543 / NBRC 105858 / Y-104</strain>
    </source>
</reference>
<evidence type="ECO:0000313" key="3">
    <source>
        <dbReference type="Proteomes" id="UP000002218"/>
    </source>
</evidence>
<dbReference type="HOGENOM" id="CLU_100184_2_0_11"/>
<dbReference type="OrthoDB" id="3785441at2"/>
<reference evidence="3" key="1">
    <citation type="submission" date="2009-09" db="EMBL/GenBank/DDBJ databases">
        <title>The complete genome of Nakamurella multipartita DSM 44233.</title>
        <authorList>
            <consortium name="US DOE Joint Genome Institute (JGI-PGF)"/>
            <person name="Lucas S."/>
            <person name="Copeland A."/>
            <person name="Lapidus A."/>
            <person name="Glavina del Rio T."/>
            <person name="Dalin E."/>
            <person name="Tice H."/>
            <person name="Bruce D."/>
            <person name="Goodwin L."/>
            <person name="Pitluck S."/>
            <person name="Kyrpides N."/>
            <person name="Mavromatis K."/>
            <person name="Ivanova N."/>
            <person name="Ovchinnikova G."/>
            <person name="Sims D."/>
            <person name="Meincke L."/>
            <person name="Brettin T."/>
            <person name="Detter J.C."/>
            <person name="Han C."/>
            <person name="Larimer F."/>
            <person name="Land M."/>
            <person name="Hauser L."/>
            <person name="Markowitz V."/>
            <person name="Cheng J.-F."/>
            <person name="Hugenholtz P."/>
            <person name="Woyke T."/>
            <person name="Wu D."/>
            <person name="Klenk H.-P."/>
            <person name="Eisen J.A."/>
        </authorList>
    </citation>
    <scope>NUCLEOTIDE SEQUENCE [LARGE SCALE GENOMIC DNA]</scope>
    <source>
        <strain evidence="3">ATCC 700099 / DSM 44233 / CIP 104796 / JCM 9543 / NBRC 105858 / Y-104</strain>
    </source>
</reference>